<protein>
    <submittedName>
        <fullName evidence="3">RNA-binding S4 domain-containing protein</fullName>
    </submittedName>
</protein>
<keyword evidence="1" id="KW-0694">RNA-binding</keyword>
<evidence type="ECO:0000259" key="2">
    <source>
        <dbReference type="SMART" id="SM00363"/>
    </source>
</evidence>
<evidence type="ECO:0000313" key="3">
    <source>
        <dbReference type="EMBL" id="MCQ4769697.1"/>
    </source>
</evidence>
<gene>
    <name evidence="3" type="ORF">NE579_04330</name>
</gene>
<proteinExistence type="predicted"/>
<evidence type="ECO:0000256" key="1">
    <source>
        <dbReference type="PROSITE-ProRule" id="PRU00182"/>
    </source>
</evidence>
<dbReference type="Pfam" id="PF13275">
    <property type="entry name" value="S4_2"/>
    <property type="match status" value="1"/>
</dbReference>
<dbReference type="PROSITE" id="PS50889">
    <property type="entry name" value="S4"/>
    <property type="match status" value="1"/>
</dbReference>
<dbReference type="CDD" id="cd00165">
    <property type="entry name" value="S4"/>
    <property type="match status" value="1"/>
</dbReference>
<dbReference type="GO" id="GO:0003723">
    <property type="term" value="F:RNA binding"/>
    <property type="evidence" value="ECO:0007669"/>
    <property type="project" value="UniProtKB-KW"/>
</dbReference>
<name>A0AAW5JIQ9_9FIRM</name>
<dbReference type="AlphaFoldDB" id="A0AAW5JIQ9"/>
<dbReference type="RefSeq" id="WP_256303405.1">
    <property type="nucleotide sequence ID" value="NZ_JANFYS010000006.1"/>
</dbReference>
<feature type="domain" description="RNA-binding S4" evidence="2">
    <location>
        <begin position="13"/>
        <end position="68"/>
    </location>
</feature>
<comment type="caution">
    <text evidence="3">The sequence shown here is derived from an EMBL/GenBank/DDBJ whole genome shotgun (WGS) entry which is preliminary data.</text>
</comment>
<reference evidence="3" key="1">
    <citation type="submission" date="2022-06" db="EMBL/GenBank/DDBJ databases">
        <title>Isolation of gut microbiota from human fecal samples.</title>
        <authorList>
            <person name="Pamer E.G."/>
            <person name="Barat B."/>
            <person name="Waligurski E."/>
            <person name="Medina S."/>
            <person name="Paddock L."/>
            <person name="Mostad J."/>
        </authorList>
    </citation>
    <scope>NUCLEOTIDE SEQUENCE</scope>
    <source>
        <strain evidence="3">DFI.9.91</strain>
    </source>
</reference>
<evidence type="ECO:0000313" key="4">
    <source>
        <dbReference type="Proteomes" id="UP001204562"/>
    </source>
</evidence>
<dbReference type="InterPro" id="IPR036986">
    <property type="entry name" value="S4_RNA-bd_sf"/>
</dbReference>
<accession>A0AAW5JIQ9</accession>
<dbReference type="SUPFAM" id="SSF55174">
    <property type="entry name" value="Alpha-L RNA-binding motif"/>
    <property type="match status" value="1"/>
</dbReference>
<organism evidence="3 4">
    <name type="scientific">Intestinimonas massiliensis</name>
    <name type="common">ex Afouda et al. 2020</name>
    <dbReference type="NCBI Taxonomy" id="1673721"/>
    <lineage>
        <taxon>Bacteria</taxon>
        <taxon>Bacillati</taxon>
        <taxon>Bacillota</taxon>
        <taxon>Clostridia</taxon>
        <taxon>Eubacteriales</taxon>
        <taxon>Intestinimonas</taxon>
    </lineage>
</organism>
<dbReference type="SMART" id="SM00363">
    <property type="entry name" value="S4"/>
    <property type="match status" value="1"/>
</dbReference>
<sequence length="70" mass="7275">MQKQDVKITTEFIKLDALLKFAGVAGTGGEAKEAVQAGAVSVNGEVCTMRGKKIRPGDVVTLSGVQISVQ</sequence>
<dbReference type="Gene3D" id="3.10.290.10">
    <property type="entry name" value="RNA-binding S4 domain"/>
    <property type="match status" value="1"/>
</dbReference>
<dbReference type="Proteomes" id="UP001204562">
    <property type="component" value="Unassembled WGS sequence"/>
</dbReference>
<dbReference type="EMBL" id="JANFYS010000006">
    <property type="protein sequence ID" value="MCQ4769697.1"/>
    <property type="molecule type" value="Genomic_DNA"/>
</dbReference>
<dbReference type="InterPro" id="IPR002942">
    <property type="entry name" value="S4_RNA-bd"/>
</dbReference>